<feature type="non-terminal residue" evidence="1">
    <location>
        <position position="1"/>
    </location>
</feature>
<gene>
    <name evidence="1" type="ORF">PFISCL1PPCAC_2813</name>
</gene>
<dbReference type="Proteomes" id="UP001432322">
    <property type="component" value="Unassembled WGS sequence"/>
</dbReference>
<protein>
    <submittedName>
        <fullName evidence="1">Uncharacterized protein</fullName>
    </submittedName>
</protein>
<keyword evidence="2" id="KW-1185">Reference proteome</keyword>
<evidence type="ECO:0000313" key="2">
    <source>
        <dbReference type="Proteomes" id="UP001432322"/>
    </source>
</evidence>
<proteinExistence type="predicted"/>
<reference evidence="1" key="1">
    <citation type="submission" date="2023-10" db="EMBL/GenBank/DDBJ databases">
        <title>Genome assembly of Pristionchus species.</title>
        <authorList>
            <person name="Yoshida K."/>
            <person name="Sommer R.J."/>
        </authorList>
    </citation>
    <scope>NUCLEOTIDE SEQUENCE</scope>
    <source>
        <strain evidence="1">RS5133</strain>
    </source>
</reference>
<accession>A0AAV5UWS9</accession>
<evidence type="ECO:0000313" key="1">
    <source>
        <dbReference type="EMBL" id="GMT11516.1"/>
    </source>
</evidence>
<sequence>TFLDDHSIDIRGASVSSSKNHRQRLSSDTHDYLRSLCSSRDPLCHHVLQRKKMIAFRIWMGEEGRMMISVGRISNMKAVCMHYDVVASLIHDQPIPHLSDVSVV</sequence>
<comment type="caution">
    <text evidence="1">The sequence shown here is derived from an EMBL/GenBank/DDBJ whole genome shotgun (WGS) entry which is preliminary data.</text>
</comment>
<dbReference type="AlphaFoldDB" id="A0AAV5UWS9"/>
<dbReference type="EMBL" id="BTSY01000001">
    <property type="protein sequence ID" value="GMT11516.1"/>
    <property type="molecule type" value="Genomic_DNA"/>
</dbReference>
<name>A0AAV5UWS9_9BILA</name>
<organism evidence="1 2">
    <name type="scientific">Pristionchus fissidentatus</name>
    <dbReference type="NCBI Taxonomy" id="1538716"/>
    <lineage>
        <taxon>Eukaryota</taxon>
        <taxon>Metazoa</taxon>
        <taxon>Ecdysozoa</taxon>
        <taxon>Nematoda</taxon>
        <taxon>Chromadorea</taxon>
        <taxon>Rhabditida</taxon>
        <taxon>Rhabditina</taxon>
        <taxon>Diplogasteromorpha</taxon>
        <taxon>Diplogasteroidea</taxon>
        <taxon>Neodiplogasteridae</taxon>
        <taxon>Pristionchus</taxon>
    </lineage>
</organism>
<feature type="non-terminal residue" evidence="1">
    <location>
        <position position="104"/>
    </location>
</feature>